<protein>
    <submittedName>
        <fullName evidence="2">Heterokaryon incompatibility protein-domain-containing protein</fullName>
    </submittedName>
</protein>
<comment type="caution">
    <text evidence="2">The sequence shown here is derived from an EMBL/GenBank/DDBJ whole genome shotgun (WGS) entry which is preliminary data.</text>
</comment>
<reference evidence="2" key="1">
    <citation type="journal article" date="2023" name="Mol. Phylogenet. Evol.">
        <title>Genome-scale phylogeny and comparative genomics of the fungal order Sordariales.</title>
        <authorList>
            <person name="Hensen N."/>
            <person name="Bonometti L."/>
            <person name="Westerberg I."/>
            <person name="Brannstrom I.O."/>
            <person name="Guillou S."/>
            <person name="Cros-Aarteil S."/>
            <person name="Calhoun S."/>
            <person name="Haridas S."/>
            <person name="Kuo A."/>
            <person name="Mondo S."/>
            <person name="Pangilinan J."/>
            <person name="Riley R."/>
            <person name="LaButti K."/>
            <person name="Andreopoulos B."/>
            <person name="Lipzen A."/>
            <person name="Chen C."/>
            <person name="Yan M."/>
            <person name="Daum C."/>
            <person name="Ng V."/>
            <person name="Clum A."/>
            <person name="Steindorff A."/>
            <person name="Ohm R.A."/>
            <person name="Martin F."/>
            <person name="Silar P."/>
            <person name="Natvig D.O."/>
            <person name="Lalanne C."/>
            <person name="Gautier V."/>
            <person name="Ament-Velasquez S.L."/>
            <person name="Kruys A."/>
            <person name="Hutchinson M.I."/>
            <person name="Powell A.J."/>
            <person name="Barry K."/>
            <person name="Miller A.N."/>
            <person name="Grigoriev I.V."/>
            <person name="Debuchy R."/>
            <person name="Gladieux P."/>
            <person name="Hiltunen Thoren M."/>
            <person name="Johannesson H."/>
        </authorList>
    </citation>
    <scope>NUCLEOTIDE SEQUENCE</scope>
    <source>
        <strain evidence="2">CBS 118394</strain>
    </source>
</reference>
<keyword evidence="3" id="KW-1185">Reference proteome</keyword>
<dbReference type="InterPro" id="IPR010730">
    <property type="entry name" value="HET"/>
</dbReference>
<dbReference type="PANTHER" id="PTHR33112">
    <property type="entry name" value="DOMAIN PROTEIN, PUTATIVE-RELATED"/>
    <property type="match status" value="1"/>
</dbReference>
<accession>A0AAE0HXT6</accession>
<feature type="domain" description="Heterokaryon incompatibility" evidence="1">
    <location>
        <begin position="211"/>
        <end position="372"/>
    </location>
</feature>
<dbReference type="EMBL" id="JAUEDM010000006">
    <property type="protein sequence ID" value="KAK3314835.1"/>
    <property type="molecule type" value="Genomic_DNA"/>
</dbReference>
<dbReference type="Proteomes" id="UP001283341">
    <property type="component" value="Unassembled WGS sequence"/>
</dbReference>
<sequence>MESAPPNYPSCSTHPPVSVHFVGPPMLSDLHSLCPVCGDLKIKVYKEMCRRASEGCPGCSLLRTVVSKLVGEDLEHGIQTLEVLLPVGVRVEENRPLILRLIMTDGAERNIELFRQQASSESERPHHGPAACAARGWLPPIAVARSVSNHSASAECLGLARQWLNNCLENHTECPGHEQVNLPTRVLYVGADSITSGPQLVITNGTQKGSYIALSHRWGVDRPMRLTAKTINVWQHGIPFEALPQTFRDAVAITRALGIDYLWVDSLCILQDSQEDWASESGKMADTYNNAILAIAADQSAGCNGGIFAARPKDEAEVLTLKLSTSCPGCSDCTFFARWQRSRSYPFINHSVVHGTAAPTSGLHSRGWTLQERLLSRRMLHFTSSELAWECTKEVACECRPQGTVPGQYLVFRRAFVNPLPVARAITEQEQLAAALKEIHGPLFHEGGGDLSNIVQLHWWLVVFEFTARSLTVETDRLTALAGIADLLCRRSVQEYYFGVLSDHAVRGLLWRNRRNTNRRRPSRRLPTEYAPSWSFGSITGRVGAVPNPERFTLLQPAVKVHSIVRRRLLSEANPYGPGIGTVDIEGCMVRVRVGLPVESGYSSKKHATATKEGRVLFTVADDNGLLHTNPPKPIPRRNAPPWGYFEPDVDGYEEEVDETVSAYLLTMGWIANGRQEQTVGLILVESPVDGDYGQNDGIGRACFRRVGIFVGGVGFGEPKMSKWAHFGANRRVHLL</sequence>
<proteinExistence type="predicted"/>
<gene>
    <name evidence="2" type="ORF">B0H66DRAFT_563759</name>
</gene>
<evidence type="ECO:0000313" key="2">
    <source>
        <dbReference type="EMBL" id="KAK3314835.1"/>
    </source>
</evidence>
<evidence type="ECO:0000313" key="3">
    <source>
        <dbReference type="Proteomes" id="UP001283341"/>
    </source>
</evidence>
<dbReference type="PANTHER" id="PTHR33112:SF16">
    <property type="entry name" value="HETEROKARYON INCOMPATIBILITY DOMAIN-CONTAINING PROTEIN"/>
    <property type="match status" value="1"/>
</dbReference>
<name>A0AAE0HXT6_9PEZI</name>
<dbReference type="Pfam" id="PF06985">
    <property type="entry name" value="HET"/>
    <property type="match status" value="1"/>
</dbReference>
<dbReference type="AlphaFoldDB" id="A0AAE0HXT6"/>
<evidence type="ECO:0000259" key="1">
    <source>
        <dbReference type="Pfam" id="PF06985"/>
    </source>
</evidence>
<organism evidence="2 3">
    <name type="scientific">Apodospora peruviana</name>
    <dbReference type="NCBI Taxonomy" id="516989"/>
    <lineage>
        <taxon>Eukaryota</taxon>
        <taxon>Fungi</taxon>
        <taxon>Dikarya</taxon>
        <taxon>Ascomycota</taxon>
        <taxon>Pezizomycotina</taxon>
        <taxon>Sordariomycetes</taxon>
        <taxon>Sordariomycetidae</taxon>
        <taxon>Sordariales</taxon>
        <taxon>Lasiosphaeriaceae</taxon>
        <taxon>Apodospora</taxon>
    </lineage>
</organism>
<reference evidence="2" key="2">
    <citation type="submission" date="2023-06" db="EMBL/GenBank/DDBJ databases">
        <authorList>
            <consortium name="Lawrence Berkeley National Laboratory"/>
            <person name="Haridas S."/>
            <person name="Hensen N."/>
            <person name="Bonometti L."/>
            <person name="Westerberg I."/>
            <person name="Brannstrom I.O."/>
            <person name="Guillou S."/>
            <person name="Cros-Aarteil S."/>
            <person name="Calhoun S."/>
            <person name="Kuo A."/>
            <person name="Mondo S."/>
            <person name="Pangilinan J."/>
            <person name="Riley R."/>
            <person name="Labutti K."/>
            <person name="Andreopoulos B."/>
            <person name="Lipzen A."/>
            <person name="Chen C."/>
            <person name="Yanf M."/>
            <person name="Daum C."/>
            <person name="Ng V."/>
            <person name="Clum A."/>
            <person name="Steindorff A."/>
            <person name="Ohm R."/>
            <person name="Martin F."/>
            <person name="Silar P."/>
            <person name="Natvig D."/>
            <person name="Lalanne C."/>
            <person name="Gautier V."/>
            <person name="Ament-Velasquez S.L."/>
            <person name="Kruys A."/>
            <person name="Hutchinson M.I."/>
            <person name="Powell A.J."/>
            <person name="Barry K."/>
            <person name="Miller A.N."/>
            <person name="Grigoriev I.V."/>
            <person name="Debuchy R."/>
            <person name="Gladieux P."/>
            <person name="Thoren M.H."/>
            <person name="Johannesson H."/>
        </authorList>
    </citation>
    <scope>NUCLEOTIDE SEQUENCE</scope>
    <source>
        <strain evidence="2">CBS 118394</strain>
    </source>
</reference>